<evidence type="ECO:0000256" key="5">
    <source>
        <dbReference type="ARBA" id="ARBA00023002"/>
    </source>
</evidence>
<keyword evidence="12" id="KW-1185">Reference proteome</keyword>
<dbReference type="CDD" id="cd11041">
    <property type="entry name" value="CYP503A1-like"/>
    <property type="match status" value="1"/>
</dbReference>
<dbReference type="GO" id="GO:0004497">
    <property type="term" value="F:monooxygenase activity"/>
    <property type="evidence" value="ECO:0007669"/>
    <property type="project" value="UniProtKB-KW"/>
</dbReference>
<organism evidence="11 12">
    <name type="scientific">Eutypa lata (strain UCR-EL1)</name>
    <name type="common">Grapevine dieback disease fungus</name>
    <name type="synonym">Eutypa armeniacae</name>
    <dbReference type="NCBI Taxonomy" id="1287681"/>
    <lineage>
        <taxon>Eukaryota</taxon>
        <taxon>Fungi</taxon>
        <taxon>Dikarya</taxon>
        <taxon>Ascomycota</taxon>
        <taxon>Pezizomycotina</taxon>
        <taxon>Sordariomycetes</taxon>
        <taxon>Xylariomycetidae</taxon>
        <taxon>Xylariales</taxon>
        <taxon>Diatrypaceae</taxon>
        <taxon>Eutypa</taxon>
    </lineage>
</organism>
<keyword evidence="5 9" id="KW-0560">Oxidoreductase</keyword>
<evidence type="ECO:0000313" key="11">
    <source>
        <dbReference type="EMBL" id="EMR64380.1"/>
    </source>
</evidence>
<comment type="subcellular location">
    <subcellularLocation>
        <location evidence="2">Membrane</location>
        <topology evidence="2">Single-pass membrane protein</topology>
    </subcellularLocation>
</comment>
<dbReference type="OMA" id="WARKESM"/>
<dbReference type="InterPro" id="IPR002401">
    <property type="entry name" value="Cyt_P450_E_grp-I"/>
</dbReference>
<evidence type="ECO:0000256" key="6">
    <source>
        <dbReference type="ARBA" id="ARBA00023004"/>
    </source>
</evidence>
<dbReference type="SUPFAM" id="SSF48264">
    <property type="entry name" value="Cytochrome P450"/>
    <property type="match status" value="1"/>
</dbReference>
<evidence type="ECO:0000256" key="10">
    <source>
        <dbReference type="SAM" id="MobiDB-lite"/>
    </source>
</evidence>
<dbReference type="Pfam" id="PF00067">
    <property type="entry name" value="p450"/>
    <property type="match status" value="1"/>
</dbReference>
<dbReference type="GO" id="GO:0016705">
    <property type="term" value="F:oxidoreductase activity, acting on paired donors, with incorporation or reduction of molecular oxygen"/>
    <property type="evidence" value="ECO:0007669"/>
    <property type="project" value="InterPro"/>
</dbReference>
<dbReference type="InterPro" id="IPR036396">
    <property type="entry name" value="Cyt_P450_sf"/>
</dbReference>
<reference evidence="12" key="1">
    <citation type="journal article" date="2013" name="Genome Announc.">
        <title>Draft genome sequence of the grapevine dieback fungus Eutypa lata UCR-EL1.</title>
        <authorList>
            <person name="Blanco-Ulate B."/>
            <person name="Rolshausen P.E."/>
            <person name="Cantu D."/>
        </authorList>
    </citation>
    <scope>NUCLEOTIDE SEQUENCE [LARGE SCALE GENOMIC DNA]</scope>
    <source>
        <strain evidence="12">UCR-EL1</strain>
    </source>
</reference>
<dbReference type="Gene3D" id="1.10.630.10">
    <property type="entry name" value="Cytochrome P450"/>
    <property type="match status" value="1"/>
</dbReference>
<dbReference type="Proteomes" id="UP000012174">
    <property type="component" value="Unassembled WGS sequence"/>
</dbReference>
<dbReference type="OrthoDB" id="1844152at2759"/>
<gene>
    <name evidence="11" type="ORF">UCREL1_8650</name>
</gene>
<keyword evidence="4 8" id="KW-0479">Metal-binding</keyword>
<dbReference type="PANTHER" id="PTHR46206">
    <property type="entry name" value="CYTOCHROME P450"/>
    <property type="match status" value="1"/>
</dbReference>
<keyword evidence="6 8" id="KW-0408">Iron</keyword>
<evidence type="ECO:0000313" key="12">
    <source>
        <dbReference type="Proteomes" id="UP000012174"/>
    </source>
</evidence>
<dbReference type="GO" id="GO:0020037">
    <property type="term" value="F:heme binding"/>
    <property type="evidence" value="ECO:0007669"/>
    <property type="project" value="InterPro"/>
</dbReference>
<comment type="cofactor">
    <cofactor evidence="1 8">
        <name>heme</name>
        <dbReference type="ChEBI" id="CHEBI:30413"/>
    </cofactor>
</comment>
<dbReference type="eggNOG" id="KOG0157">
    <property type="taxonomic scope" value="Eukaryota"/>
</dbReference>
<dbReference type="GO" id="GO:0005506">
    <property type="term" value="F:iron ion binding"/>
    <property type="evidence" value="ECO:0007669"/>
    <property type="project" value="InterPro"/>
</dbReference>
<dbReference type="AlphaFoldDB" id="M7TCI2"/>
<feature type="region of interest" description="Disordered" evidence="10">
    <location>
        <begin position="455"/>
        <end position="477"/>
    </location>
</feature>
<evidence type="ECO:0000256" key="9">
    <source>
        <dbReference type="RuleBase" id="RU000461"/>
    </source>
</evidence>
<dbReference type="PROSITE" id="PS00086">
    <property type="entry name" value="CYTOCHROME_P450"/>
    <property type="match status" value="1"/>
</dbReference>
<accession>M7TCI2</accession>
<dbReference type="InterPro" id="IPR017972">
    <property type="entry name" value="Cyt_P450_CS"/>
</dbReference>
<keyword evidence="8 9" id="KW-0349">Heme</keyword>
<proteinExistence type="inferred from homology"/>
<dbReference type="PANTHER" id="PTHR46206:SF6">
    <property type="entry name" value="CYTOCHROME P450 MONOOXYGENASE AN1598-RELATED"/>
    <property type="match status" value="1"/>
</dbReference>
<name>M7TCI2_EUTLA</name>
<dbReference type="PRINTS" id="PR00463">
    <property type="entry name" value="EP450I"/>
</dbReference>
<evidence type="ECO:0000256" key="7">
    <source>
        <dbReference type="ARBA" id="ARBA00023033"/>
    </source>
</evidence>
<evidence type="ECO:0000256" key="2">
    <source>
        <dbReference type="ARBA" id="ARBA00004167"/>
    </source>
</evidence>
<dbReference type="EMBL" id="KB707086">
    <property type="protein sequence ID" value="EMR64380.1"/>
    <property type="molecule type" value="Genomic_DNA"/>
</dbReference>
<dbReference type="KEGG" id="ela:UCREL1_8650"/>
<protein>
    <submittedName>
        <fullName evidence="11">Putative ent-kaurene oxidase protein</fullName>
    </submittedName>
</protein>
<sequence length="553" mass="63514">MGVLPLGPVIPGHFSYYFIFSSILLCVWLFRPTSKRPEVDVPLYKASRRKWMFEADTLIRDSYSKFKDSIYQIRATEGPRILIPVRLLPELKSLPEETLSAQEAVNEALLGQYTHFSAGPHSETLSKLLRNNLSQRLSRLAPRLKRELEFITAQEFPQCDDWTPFKAQPFIVRTVARLSGCTFAGQALSRAEAWMDTSINYATTVFLAAIKLQFFPKWARPAAQYLISDLYEIPRMVDRAEAMLRPIIEERLRNDVETSERYYDDEKAGEDAEEEKPDDFVQWFLDALPDDQKTRFDVQAHLQLILSAASIHTTSNLVTDCIYDLAEHQDMQEILREEASEILEHDHHHYDEEDGCGGEGGWFEKDSLAKLRKMDSFMRESQRLHGNVTSFIRKVMRPIDLSDGTHLPAGASLLAPLAGVSRDDRFYPDAETFDGLRFWRLQQAVERERALQATKYGRARREGGSDTENNNNNNNGRWQFTSIGDTNTNFGLGRHACPGRFFAAAEAKMILAHLLLRYDIKLREGQGRPSPMMFMMTKCPSPTAEVLFRRRRR</sequence>
<evidence type="ECO:0000256" key="4">
    <source>
        <dbReference type="ARBA" id="ARBA00022723"/>
    </source>
</evidence>
<evidence type="ECO:0000256" key="3">
    <source>
        <dbReference type="ARBA" id="ARBA00010617"/>
    </source>
</evidence>
<feature type="binding site" description="axial binding residue" evidence="8">
    <location>
        <position position="497"/>
    </location>
    <ligand>
        <name>heme</name>
        <dbReference type="ChEBI" id="CHEBI:30413"/>
    </ligand>
    <ligandPart>
        <name>Fe</name>
        <dbReference type="ChEBI" id="CHEBI:18248"/>
    </ligandPart>
</feature>
<evidence type="ECO:0000256" key="1">
    <source>
        <dbReference type="ARBA" id="ARBA00001971"/>
    </source>
</evidence>
<dbReference type="GO" id="GO:0016020">
    <property type="term" value="C:membrane"/>
    <property type="evidence" value="ECO:0007669"/>
    <property type="project" value="UniProtKB-SubCell"/>
</dbReference>
<evidence type="ECO:0000256" key="8">
    <source>
        <dbReference type="PIRSR" id="PIRSR602401-1"/>
    </source>
</evidence>
<dbReference type="HOGENOM" id="CLU_022195_0_1_1"/>
<dbReference type="InterPro" id="IPR001128">
    <property type="entry name" value="Cyt_P450"/>
</dbReference>
<keyword evidence="7 9" id="KW-0503">Monooxygenase</keyword>
<comment type="similarity">
    <text evidence="3 9">Belongs to the cytochrome P450 family.</text>
</comment>